<proteinExistence type="inferred from homology"/>
<dbReference type="Pfam" id="PF01906">
    <property type="entry name" value="YbjQ_1"/>
    <property type="match status" value="1"/>
</dbReference>
<organism evidence="3 4">
    <name type="scientific">Maritalea porphyrae</name>
    <dbReference type="NCBI Taxonomy" id="880732"/>
    <lineage>
        <taxon>Bacteria</taxon>
        <taxon>Pseudomonadati</taxon>
        <taxon>Pseudomonadota</taxon>
        <taxon>Alphaproteobacteria</taxon>
        <taxon>Hyphomicrobiales</taxon>
        <taxon>Devosiaceae</taxon>
        <taxon>Maritalea</taxon>
    </lineage>
</organism>
<evidence type="ECO:0000313" key="3">
    <source>
        <dbReference type="EMBL" id="GLQ17910.1"/>
    </source>
</evidence>
<reference evidence="3" key="2">
    <citation type="submission" date="2023-01" db="EMBL/GenBank/DDBJ databases">
        <title>Draft genome sequence of Maritalea porphyrae strain NBRC 107169.</title>
        <authorList>
            <person name="Sun Q."/>
            <person name="Mori K."/>
        </authorList>
    </citation>
    <scope>NUCLEOTIDE SEQUENCE</scope>
    <source>
        <strain evidence="3">NBRC 107169</strain>
    </source>
</reference>
<dbReference type="Proteomes" id="UP001161405">
    <property type="component" value="Unassembled WGS sequence"/>
</dbReference>
<comment type="similarity">
    <text evidence="1 2">Belongs to the UPF0145 family.</text>
</comment>
<dbReference type="PANTHER" id="PTHR34068:SF1">
    <property type="entry name" value="UPF0145 PROTEIN YBJQ"/>
    <property type="match status" value="1"/>
</dbReference>
<keyword evidence="4" id="KW-1185">Reference proteome</keyword>
<dbReference type="HAMAP" id="MF_00338">
    <property type="entry name" value="UPF0145"/>
    <property type="match status" value="1"/>
</dbReference>
<dbReference type="InterPro" id="IPR035439">
    <property type="entry name" value="UPF0145_dom_sf"/>
</dbReference>
<reference evidence="3" key="1">
    <citation type="journal article" date="2014" name="Int. J. Syst. Evol. Microbiol.">
        <title>Complete genome of a new Firmicutes species belonging to the dominant human colonic microbiota ('Ruminococcus bicirculans') reveals two chromosomes and a selective capacity to utilize plant glucans.</title>
        <authorList>
            <consortium name="NISC Comparative Sequencing Program"/>
            <person name="Wegmann U."/>
            <person name="Louis P."/>
            <person name="Goesmann A."/>
            <person name="Henrissat B."/>
            <person name="Duncan S.H."/>
            <person name="Flint H.J."/>
        </authorList>
    </citation>
    <scope>NUCLEOTIDE SEQUENCE</scope>
    <source>
        <strain evidence="3">NBRC 107169</strain>
    </source>
</reference>
<evidence type="ECO:0000256" key="1">
    <source>
        <dbReference type="ARBA" id="ARBA00010751"/>
    </source>
</evidence>
<sequence>MTKAWNGEGLDLFGVATNNTAFGGNMLTTTTDTLEGFEVTEYLGIVMGETILGANIIRDLMATVTDYIGGRSGAYEETLSKSRKAALEEMTDRARMMGADAVVGVDLDYETVGARGAMLMVTCAGTAVRLRKL</sequence>
<name>A0ABQ5URK7_9HYPH</name>
<dbReference type="SUPFAM" id="SSF117782">
    <property type="entry name" value="YbjQ-like"/>
    <property type="match status" value="1"/>
</dbReference>
<dbReference type="Gene3D" id="3.30.110.70">
    <property type="entry name" value="Hypothetical protein apc22750. Chain B"/>
    <property type="match status" value="1"/>
</dbReference>
<protein>
    <recommendedName>
        <fullName evidence="2">UPF0145 protein GCM10007879_21590</fullName>
    </recommendedName>
</protein>
<accession>A0ABQ5URK7</accession>
<dbReference type="PANTHER" id="PTHR34068">
    <property type="entry name" value="UPF0145 PROTEIN YBJQ"/>
    <property type="match status" value="1"/>
</dbReference>
<dbReference type="InterPro" id="IPR002765">
    <property type="entry name" value="UPF0145_YbjQ-like"/>
</dbReference>
<gene>
    <name evidence="3" type="primary">ybjQ</name>
    <name evidence="3" type="ORF">GCM10007879_21590</name>
</gene>
<evidence type="ECO:0000256" key="2">
    <source>
        <dbReference type="HAMAP-Rule" id="MF_00338"/>
    </source>
</evidence>
<comment type="caution">
    <text evidence="3">The sequence shown here is derived from an EMBL/GenBank/DDBJ whole genome shotgun (WGS) entry which is preliminary data.</text>
</comment>
<evidence type="ECO:0000313" key="4">
    <source>
        <dbReference type="Proteomes" id="UP001161405"/>
    </source>
</evidence>
<dbReference type="EMBL" id="BSNI01000002">
    <property type="protein sequence ID" value="GLQ17910.1"/>
    <property type="molecule type" value="Genomic_DNA"/>
</dbReference>